<dbReference type="EMBL" id="JAGRYU010000011">
    <property type="protein sequence ID" value="MBU4681869.1"/>
    <property type="molecule type" value="Genomic_DNA"/>
</dbReference>
<evidence type="ECO:0000256" key="1">
    <source>
        <dbReference type="SAM" id="Phobius"/>
    </source>
</evidence>
<keyword evidence="1" id="KW-0812">Transmembrane</keyword>
<gene>
    <name evidence="2" type="ORF">KC222_07575</name>
</gene>
<organism evidence="2 3">
    <name type="scientific">Cedecea davisae</name>
    <dbReference type="NCBI Taxonomy" id="158484"/>
    <lineage>
        <taxon>Bacteria</taxon>
        <taxon>Pseudomonadati</taxon>
        <taxon>Pseudomonadota</taxon>
        <taxon>Gammaproteobacteria</taxon>
        <taxon>Enterobacterales</taxon>
        <taxon>Enterobacteriaceae</taxon>
        <taxon>Cedecea</taxon>
    </lineage>
</organism>
<reference evidence="3" key="2">
    <citation type="submission" date="2023-07" db="EMBL/GenBank/DDBJ databases">
        <title>Cedecea davisae an AmpC producer and its therapeutic implications.</title>
        <authorList>
            <person name="Notter J."/>
        </authorList>
    </citation>
    <scope>NUCLEOTIDE SEQUENCE [LARGE SCALE GENOMIC DNA]</scope>
    <source>
        <strain evidence="3">1</strain>
    </source>
</reference>
<keyword evidence="1" id="KW-0472">Membrane</keyword>
<name>A0ABS6DGA1_9ENTR</name>
<reference evidence="2 3" key="1">
    <citation type="submission" date="2021-04" db="EMBL/GenBank/DDBJ databases">
        <authorList>
            <person name="Seiffert S.N."/>
        </authorList>
    </citation>
    <scope>NUCLEOTIDE SEQUENCE [LARGE SCALE GENOMIC DNA]</scope>
    <source>
        <strain evidence="2 3">1</strain>
    </source>
</reference>
<feature type="transmembrane region" description="Helical" evidence="1">
    <location>
        <begin position="16"/>
        <end position="38"/>
    </location>
</feature>
<protein>
    <submittedName>
        <fullName evidence="2">Uncharacterized protein</fullName>
    </submittedName>
</protein>
<accession>A0ABS6DGA1</accession>
<keyword evidence="1" id="KW-1133">Transmembrane helix</keyword>
<comment type="caution">
    <text evidence="2">The sequence shown here is derived from an EMBL/GenBank/DDBJ whole genome shotgun (WGS) entry which is preliminary data.</text>
</comment>
<keyword evidence="3" id="KW-1185">Reference proteome</keyword>
<sequence>MKYKNMDVIPSGQRRLAWLNIGIQAVFPLAVAFAPAMAGANSAPRFLNTPAE</sequence>
<evidence type="ECO:0000313" key="2">
    <source>
        <dbReference type="EMBL" id="MBU4681869.1"/>
    </source>
</evidence>
<proteinExistence type="predicted"/>
<dbReference type="Proteomes" id="UP000686327">
    <property type="component" value="Unassembled WGS sequence"/>
</dbReference>
<dbReference type="RefSeq" id="WP_216375207.1">
    <property type="nucleotide sequence ID" value="NZ_JAGRYT010000009.1"/>
</dbReference>
<evidence type="ECO:0000313" key="3">
    <source>
        <dbReference type="Proteomes" id="UP000686327"/>
    </source>
</evidence>